<keyword evidence="1" id="KW-1133">Transmembrane helix</keyword>
<keyword evidence="1" id="KW-0472">Membrane</keyword>
<keyword evidence="1" id="KW-0812">Transmembrane</keyword>
<sequence length="75" mass="8938">MKIKIGVDFTHFFLKILLSFNFLVLLALKTSLLLSFFFLSFLNSSVLVIFLFQKVSFLLFSHSSLNRVFFFFFFY</sequence>
<protein>
    <submittedName>
        <fullName evidence="2">Uncharacterized protein</fullName>
    </submittedName>
</protein>
<dbReference type="AlphaFoldDB" id="A0A0S1MJQ5"/>
<evidence type="ECO:0000256" key="1">
    <source>
        <dbReference type="SAM" id="Phobius"/>
    </source>
</evidence>
<organism evidence="2">
    <name type="scientific">Phakopsora pachyrhizi</name>
    <name type="common">Asian soybean rust disease fungus</name>
    <dbReference type="NCBI Taxonomy" id="170000"/>
    <lineage>
        <taxon>Eukaryota</taxon>
        <taxon>Fungi</taxon>
        <taxon>Dikarya</taxon>
        <taxon>Basidiomycota</taxon>
        <taxon>Pucciniomycotina</taxon>
        <taxon>Pucciniomycetes</taxon>
        <taxon>Pucciniales</taxon>
        <taxon>Phakopsoraceae</taxon>
        <taxon>Phakopsora</taxon>
    </lineage>
</organism>
<proteinExistence type="evidence at transcript level"/>
<feature type="transmembrane region" description="Helical" evidence="1">
    <location>
        <begin position="12"/>
        <end position="28"/>
    </location>
</feature>
<accession>A0A0S1MJQ5</accession>
<feature type="transmembrane region" description="Helical" evidence="1">
    <location>
        <begin position="57"/>
        <end position="74"/>
    </location>
</feature>
<evidence type="ECO:0000313" key="2">
    <source>
        <dbReference type="EMBL" id="ALL41120.1"/>
    </source>
</evidence>
<dbReference type="EMBL" id="KT247030">
    <property type="protein sequence ID" value="ALL41120.1"/>
    <property type="molecule type" value="mRNA"/>
</dbReference>
<reference evidence="2" key="1">
    <citation type="submission" date="2015-07" db="EMBL/GenBank/DDBJ databases">
        <title>Elucidating the P. pachyrhizi secretome and potential effectors.</title>
        <authorList>
            <person name="de Carvalho M.C.C.G."/>
            <person name="Nascimento L.C."/>
            <person name="Darben L.M."/>
            <person name="Polizel-Podanosqui A.M."/>
            <person name="Lopes-Caitar V.S."/>
            <person name="Rocha C.S."/>
            <person name="Qi M."/>
            <person name="Carazolle M."/>
            <person name="Kuwahara M.K."/>
            <person name="Pereira G.A.G."/>
            <person name="Abdelnoor R.V."/>
            <person name="Whitham S.A."/>
            <person name="Marcelino-Guimaraes F.C."/>
        </authorList>
    </citation>
    <scope>NUCLEOTIDE SEQUENCE</scope>
</reference>
<name>A0A0S1MJQ5_PHAPC</name>